<name>A0ABN1I6N7_9GAMM</name>
<feature type="domain" description="Type 4 fimbrial biogenesis protein PilX N-terminal" evidence="2">
    <location>
        <begin position="15"/>
        <end position="63"/>
    </location>
</feature>
<proteinExistence type="predicted"/>
<dbReference type="Proteomes" id="UP001499915">
    <property type="component" value="Unassembled WGS sequence"/>
</dbReference>
<keyword evidence="1" id="KW-0472">Membrane</keyword>
<evidence type="ECO:0000313" key="4">
    <source>
        <dbReference type="Proteomes" id="UP001499915"/>
    </source>
</evidence>
<feature type="transmembrane region" description="Helical" evidence="1">
    <location>
        <begin position="18"/>
        <end position="37"/>
    </location>
</feature>
<sequence>MSIAQAHYPAHSKQQGSVLLLGMIMLLVMMIGATSLMNSAVQDERITGNTKSSVQAFMAAEAGQASAKVLLESKLTDWGSYICNPGDTLVSADQSNGDTFTYSVSVQDCSGETTSLLSTGGVLGTQATRLLAFDLTRMAPGLNPPASISCIGGACTVEAGTGNGAKGAPIDGRNHPVPSKNCSGNSCWETAYVGADMIPSVYLADYNNSSLLSGNGKGKGKASSGSNSACTSSTKGYSFVGLDNSNSGNCVMGTDKTTGAVWTDSDFTNNQMAAPDWDSYFGNDSLLERILNESNAFDSNLGTPDAPKTTIITSYKKATGHFAGFVVVDGTTLELHGTGFFSGLIILTNCGKVSAKGNFPIYGAIIADAKGCGSGYSPFAASGTPDLKYSLDALTNANNALLAGIVVDDWYEVINP</sequence>
<dbReference type="EMBL" id="BAAAET010000002">
    <property type="protein sequence ID" value="GAA0692947.1"/>
    <property type="molecule type" value="Genomic_DNA"/>
</dbReference>
<reference evidence="3 4" key="1">
    <citation type="journal article" date="2019" name="Int. J. Syst. Evol. Microbiol.">
        <title>The Global Catalogue of Microorganisms (GCM) 10K type strain sequencing project: providing services to taxonomists for standard genome sequencing and annotation.</title>
        <authorList>
            <consortium name="The Broad Institute Genomics Platform"/>
            <consortium name="The Broad Institute Genome Sequencing Center for Infectious Disease"/>
            <person name="Wu L."/>
            <person name="Ma J."/>
        </authorList>
    </citation>
    <scope>NUCLEOTIDE SEQUENCE [LARGE SCALE GENOMIC DNA]</scope>
    <source>
        <strain evidence="3 4">JCM 15134</strain>
    </source>
</reference>
<gene>
    <name evidence="3" type="ORF">GCM10009104_20220</name>
</gene>
<keyword evidence="1" id="KW-1133">Transmembrane helix</keyword>
<comment type="caution">
    <text evidence="3">The sequence shown here is derived from an EMBL/GenBank/DDBJ whole genome shotgun (WGS) entry which is preliminary data.</text>
</comment>
<keyword evidence="1" id="KW-0812">Transmembrane</keyword>
<evidence type="ECO:0000259" key="2">
    <source>
        <dbReference type="Pfam" id="PF14341"/>
    </source>
</evidence>
<dbReference type="Pfam" id="PF14341">
    <property type="entry name" value="PilX_N"/>
    <property type="match status" value="1"/>
</dbReference>
<keyword evidence="4" id="KW-1185">Reference proteome</keyword>
<protein>
    <recommendedName>
        <fullName evidence="2">Type 4 fimbrial biogenesis protein PilX N-terminal domain-containing protein</fullName>
    </recommendedName>
</protein>
<organism evidence="3 4">
    <name type="scientific">Marinobacterium maritimum</name>
    <dbReference type="NCBI Taxonomy" id="500162"/>
    <lineage>
        <taxon>Bacteria</taxon>
        <taxon>Pseudomonadati</taxon>
        <taxon>Pseudomonadota</taxon>
        <taxon>Gammaproteobacteria</taxon>
        <taxon>Oceanospirillales</taxon>
        <taxon>Oceanospirillaceae</taxon>
        <taxon>Marinobacterium</taxon>
    </lineage>
</organism>
<evidence type="ECO:0000313" key="3">
    <source>
        <dbReference type="EMBL" id="GAA0692947.1"/>
    </source>
</evidence>
<dbReference type="RefSeq" id="WP_343805489.1">
    <property type="nucleotide sequence ID" value="NZ_BAAAET010000002.1"/>
</dbReference>
<evidence type="ECO:0000256" key="1">
    <source>
        <dbReference type="SAM" id="Phobius"/>
    </source>
</evidence>
<accession>A0ABN1I6N7</accession>
<dbReference type="InterPro" id="IPR025746">
    <property type="entry name" value="PilX_N_dom"/>
</dbReference>